<dbReference type="EMBL" id="VDMD01000028">
    <property type="protein sequence ID" value="TRM59472.1"/>
    <property type="molecule type" value="Genomic_DNA"/>
</dbReference>
<evidence type="ECO:0000256" key="4">
    <source>
        <dbReference type="SAM" id="MobiDB-lite"/>
    </source>
</evidence>
<dbReference type="Gene3D" id="3.10.290.30">
    <property type="entry name" value="MM3350-like"/>
    <property type="match status" value="1"/>
</dbReference>
<keyword evidence="1" id="KW-0479">Metal-binding</keyword>
<dbReference type="PANTHER" id="PTHR41878:SF1">
    <property type="entry name" value="TNPR PROTEIN"/>
    <property type="match status" value="1"/>
</dbReference>
<evidence type="ECO:0000259" key="6">
    <source>
        <dbReference type="Pfam" id="PF07929"/>
    </source>
</evidence>
<dbReference type="InterPro" id="IPR002893">
    <property type="entry name" value="Znf_MYND"/>
</dbReference>
<accession>A0A550C3U2</accession>
<keyword evidence="8" id="KW-1185">Reference proteome</keyword>
<feature type="region of interest" description="Disordered" evidence="4">
    <location>
        <begin position="212"/>
        <end position="240"/>
    </location>
</feature>
<feature type="domain" description="Plasmid pRiA4b Orf3-like" evidence="6">
    <location>
        <begin position="55"/>
        <end position="216"/>
    </location>
</feature>
<dbReference type="GO" id="GO:0008270">
    <property type="term" value="F:zinc ion binding"/>
    <property type="evidence" value="ECO:0007669"/>
    <property type="project" value="UniProtKB-KW"/>
</dbReference>
<evidence type="ECO:0000313" key="7">
    <source>
        <dbReference type="EMBL" id="TRM59472.1"/>
    </source>
</evidence>
<sequence>MPRRARTECKAATCSNAGTIECAGCEGAVPVAKYCSDACRTSDWPSHKKYCGKKAYTLDIRIVGSKKPVIKRIVDVPSWYTFEELHYVIQYAFSWENCHLHSFVFYRPRPRCRRIPAGKEIIRFLPHGKREDPWSDPDTTILKEEVATLADVYGEAGKYHSEVESRDTILPLIYLYDFGENWEHLVTFKGEKVATADRPIFSKVTGYPPPEDAGGYDWDSADDDEGDIFAKGRDPDEINPEVMNDEKRWEKRYKACSRMRL</sequence>
<evidence type="ECO:0000256" key="3">
    <source>
        <dbReference type="ARBA" id="ARBA00022833"/>
    </source>
</evidence>
<dbReference type="Proteomes" id="UP000320762">
    <property type="component" value="Unassembled WGS sequence"/>
</dbReference>
<keyword evidence="3" id="KW-0862">Zinc</keyword>
<gene>
    <name evidence="7" type="ORF">BD626DRAFT_508413</name>
</gene>
<proteinExistence type="predicted"/>
<dbReference type="SUPFAM" id="SSF144232">
    <property type="entry name" value="HIT/MYND zinc finger-like"/>
    <property type="match status" value="1"/>
</dbReference>
<dbReference type="OrthoDB" id="407198at2759"/>
<dbReference type="AlphaFoldDB" id="A0A550C3U2"/>
<reference evidence="7 8" key="1">
    <citation type="journal article" date="2019" name="New Phytol.">
        <title>Comparative genomics reveals unique wood-decay strategies and fruiting body development in the Schizophyllaceae.</title>
        <authorList>
            <person name="Almasi E."/>
            <person name="Sahu N."/>
            <person name="Krizsan K."/>
            <person name="Balint B."/>
            <person name="Kovacs G.M."/>
            <person name="Kiss B."/>
            <person name="Cseklye J."/>
            <person name="Drula E."/>
            <person name="Henrissat B."/>
            <person name="Nagy I."/>
            <person name="Chovatia M."/>
            <person name="Adam C."/>
            <person name="LaButti K."/>
            <person name="Lipzen A."/>
            <person name="Riley R."/>
            <person name="Grigoriev I.V."/>
            <person name="Nagy L.G."/>
        </authorList>
    </citation>
    <scope>NUCLEOTIDE SEQUENCE [LARGE SCALE GENOMIC DNA]</scope>
    <source>
        <strain evidence="7 8">NL-1724</strain>
    </source>
</reference>
<evidence type="ECO:0000256" key="1">
    <source>
        <dbReference type="ARBA" id="ARBA00022723"/>
    </source>
</evidence>
<dbReference type="InterPro" id="IPR012912">
    <property type="entry name" value="Plasmid_pRiA4b_Orf3-like"/>
</dbReference>
<evidence type="ECO:0000313" key="8">
    <source>
        <dbReference type="Proteomes" id="UP000320762"/>
    </source>
</evidence>
<dbReference type="Pfam" id="PF07929">
    <property type="entry name" value="PRiA4_ORF3"/>
    <property type="match status" value="1"/>
</dbReference>
<evidence type="ECO:0000259" key="5">
    <source>
        <dbReference type="Pfam" id="PF01753"/>
    </source>
</evidence>
<name>A0A550C3U2_9AGAR</name>
<dbReference type="PANTHER" id="PTHR41878">
    <property type="entry name" value="LEXA REPRESSOR-RELATED"/>
    <property type="match status" value="1"/>
</dbReference>
<evidence type="ECO:0000256" key="2">
    <source>
        <dbReference type="ARBA" id="ARBA00022771"/>
    </source>
</evidence>
<organism evidence="7 8">
    <name type="scientific">Schizophyllum amplum</name>
    <dbReference type="NCBI Taxonomy" id="97359"/>
    <lineage>
        <taxon>Eukaryota</taxon>
        <taxon>Fungi</taxon>
        <taxon>Dikarya</taxon>
        <taxon>Basidiomycota</taxon>
        <taxon>Agaricomycotina</taxon>
        <taxon>Agaricomycetes</taxon>
        <taxon>Agaricomycetidae</taxon>
        <taxon>Agaricales</taxon>
        <taxon>Schizophyllaceae</taxon>
        <taxon>Schizophyllum</taxon>
    </lineage>
</organism>
<dbReference type="STRING" id="97359.A0A550C3U2"/>
<feature type="domain" description="MYND-type" evidence="5">
    <location>
        <begin position="13"/>
        <end position="51"/>
    </location>
</feature>
<dbReference type="Pfam" id="PF01753">
    <property type="entry name" value="zf-MYND"/>
    <property type="match status" value="1"/>
</dbReference>
<protein>
    <submittedName>
        <fullName evidence="7">MM3350-like domain-containing protein</fullName>
    </submittedName>
</protein>
<dbReference type="SUPFAM" id="SSF159941">
    <property type="entry name" value="MM3350-like"/>
    <property type="match status" value="1"/>
</dbReference>
<keyword evidence="2" id="KW-0863">Zinc-finger</keyword>
<dbReference type="Gene3D" id="6.10.140.2220">
    <property type="match status" value="1"/>
</dbReference>
<comment type="caution">
    <text evidence="7">The sequence shown here is derived from an EMBL/GenBank/DDBJ whole genome shotgun (WGS) entry which is preliminary data.</text>
</comment>
<dbReference type="InterPro" id="IPR024047">
    <property type="entry name" value="MM3350-like_sf"/>
</dbReference>